<evidence type="ECO:0000259" key="1">
    <source>
        <dbReference type="Pfam" id="PF05448"/>
    </source>
</evidence>
<evidence type="ECO:0000313" key="3">
    <source>
        <dbReference type="Proteomes" id="UP000290848"/>
    </source>
</evidence>
<dbReference type="PANTHER" id="PTHR22946">
    <property type="entry name" value="DIENELACTONE HYDROLASE DOMAIN-CONTAINING PROTEIN-RELATED"/>
    <property type="match status" value="1"/>
</dbReference>
<dbReference type="Gene3D" id="3.40.50.1820">
    <property type="entry name" value="alpha/beta hydrolase"/>
    <property type="match status" value="2"/>
</dbReference>
<dbReference type="PANTHER" id="PTHR22946:SF8">
    <property type="entry name" value="ACETYL XYLAN ESTERASE DOMAIN-CONTAINING PROTEIN"/>
    <property type="match status" value="1"/>
</dbReference>
<dbReference type="InterPro" id="IPR029058">
    <property type="entry name" value="AB_hydrolase_fold"/>
</dbReference>
<dbReference type="AlphaFoldDB" id="A0A4Q0MAT5"/>
<organism evidence="2 3">
    <name type="scientific">Arcticibacter tournemirensis</name>
    <dbReference type="NCBI Taxonomy" id="699437"/>
    <lineage>
        <taxon>Bacteria</taxon>
        <taxon>Pseudomonadati</taxon>
        <taxon>Bacteroidota</taxon>
        <taxon>Sphingobacteriia</taxon>
        <taxon>Sphingobacteriales</taxon>
        <taxon>Sphingobacteriaceae</taxon>
        <taxon>Arcticibacter</taxon>
    </lineage>
</organism>
<dbReference type="RefSeq" id="WP_128769186.1">
    <property type="nucleotide sequence ID" value="NZ_RXOC01000005.1"/>
</dbReference>
<dbReference type="Proteomes" id="UP000290848">
    <property type="component" value="Unassembled WGS sequence"/>
</dbReference>
<dbReference type="Pfam" id="PF05448">
    <property type="entry name" value="AXE1"/>
    <property type="match status" value="1"/>
</dbReference>
<gene>
    <name evidence="2" type="ORF">EKH83_09530</name>
</gene>
<protein>
    <submittedName>
        <fullName evidence="2">Xylan esterase</fullName>
    </submittedName>
</protein>
<dbReference type="EMBL" id="RXOC01000005">
    <property type="protein sequence ID" value="RXF70113.1"/>
    <property type="molecule type" value="Genomic_DNA"/>
</dbReference>
<dbReference type="InterPro" id="IPR008391">
    <property type="entry name" value="AXE1_dom"/>
</dbReference>
<proteinExistence type="predicted"/>
<dbReference type="SUPFAM" id="SSF53474">
    <property type="entry name" value="alpha/beta-Hydrolases"/>
    <property type="match status" value="2"/>
</dbReference>
<reference evidence="2 3" key="1">
    <citation type="submission" date="2018-12" db="EMBL/GenBank/DDBJ databases">
        <title>The Draft Genome Sequence of the Soil Bacterium Pedobacter tournemirensis R1.</title>
        <authorList>
            <person name="He J."/>
        </authorList>
    </citation>
    <scope>NUCLEOTIDE SEQUENCE [LARGE SCALE GENOMIC DNA]</scope>
    <source>
        <strain evidence="2 3">R1</strain>
    </source>
</reference>
<name>A0A4Q0MAT5_9SPHI</name>
<feature type="domain" description="Acetyl xylan esterase" evidence="1">
    <location>
        <begin position="125"/>
        <end position="308"/>
    </location>
</feature>
<evidence type="ECO:0000313" key="2">
    <source>
        <dbReference type="EMBL" id="RXF70113.1"/>
    </source>
</evidence>
<dbReference type="InterPro" id="IPR050261">
    <property type="entry name" value="FrsA_esterase"/>
</dbReference>
<accession>A0A4Q0MAT5</accession>
<sequence length="743" mass="82021">MNLPDTNTKKQLGIRKLSNSVRAACITLVISFAGCPGARAQKEFDGIRGTHTWMMFSDAPNALYHHLAGQAFHFLKKRAADISALQTLPAWQQRQKWIQSTLTNLVGPFPQKTPLQATVTKIIHKEGYRVENLVYQSQPGFYVTASLFIPSTQKNAPKPAIIYCSGHSENGYRTPSYQHTILNLVQKGFVVFAFDPIGQGERLQYYNQVTGKSRYQYPAYEHSYAGAQLFISGSSLARYMTWDGIRAIDYLITRKEVDPGRIGITGRSGGGTQSAFVAAFDSRIKAVASENYFTSFTRLYQSMGPQDAEQDLFHGIKAGIDMADFLSVRAPKPALMITTTRDMFPVQGAIETAKEVSALYEAYGSGDHFRRVEDDAPHAATRKNREAMYAFFQKFLDEPGDSTDRELAPLKPGELQVTKTGQLATSLKSETVFSLNNKAAKKQMDKLHAVRKDKPGYFPDIIASAKALSGYQEPQGTDEPVFTGRIQRKGYTIEKYFVKGEGTYVIPYLLMKPENPGPRAIIYLNPRGKSHDANEGGDMEWLVNNGFTVLAPDIIGCGEAGPGVYKGDSYIDSVSYNIWFASILTGQSIAGIQAGDVVRLEHLLRSNTAIREVYGLAKNEMGPVLLHAAAFDKNILRVALIQPYSSYRSIVISPDYKPAFLHSTVPGVIGKYDLPDLAGSLAPRKLLLFGVTNAGGISADGTEEDRQVISDAYKLNDVRQLQVIPAGTPAKLRELLKDWIADE</sequence>
<comment type="caution">
    <text evidence="2">The sequence shown here is derived from an EMBL/GenBank/DDBJ whole genome shotgun (WGS) entry which is preliminary data.</text>
</comment>